<feature type="domain" description="Glycosyl transferase CAP10" evidence="2">
    <location>
        <begin position="119"/>
        <end position="383"/>
    </location>
</feature>
<reference evidence="3 4" key="1">
    <citation type="submission" date="2020-01" db="EMBL/GenBank/DDBJ databases">
        <authorList>
            <person name="Sixt B."/>
            <person name="Schulz F."/>
            <person name="Kostanjsek R."/>
            <person name="Koestlbacher S."/>
            <person name="Collingro A."/>
            <person name="Toenshoff E."/>
            <person name="Horn M."/>
        </authorList>
    </citation>
    <scope>NUCLEOTIDE SEQUENCE [LARGE SCALE GENOMIC DNA]</scope>
    <source>
        <strain evidence="3 4">15C</strain>
    </source>
</reference>
<dbReference type="SMART" id="SM00672">
    <property type="entry name" value="CAP10"/>
    <property type="match status" value="1"/>
</dbReference>
<evidence type="ECO:0000313" key="3">
    <source>
        <dbReference type="EMBL" id="QZA58137.1"/>
    </source>
</evidence>
<dbReference type="Proteomes" id="UP000822862">
    <property type="component" value="Chromosome"/>
</dbReference>
<organism evidence="3 4">
    <name type="scientific">Candidatus Rhabdochlamydia porcellionis</name>
    <dbReference type="NCBI Taxonomy" id="225148"/>
    <lineage>
        <taxon>Bacteria</taxon>
        <taxon>Pseudomonadati</taxon>
        <taxon>Chlamydiota</taxon>
        <taxon>Chlamydiia</taxon>
        <taxon>Parachlamydiales</taxon>
        <taxon>Candidatus Rhabdochlamydiaceae</taxon>
        <taxon>Candidatus Rhabdochlamydia</taxon>
    </lineage>
</organism>
<protein>
    <submittedName>
        <fullName evidence="3">Glycosyl transferase family 90</fullName>
    </submittedName>
</protein>
<keyword evidence="4" id="KW-1185">Reference proteome</keyword>
<sequence length="384" mass="46102">MISVFFLKILQMRYLFLLFVFLLHVQLIAIDSRLFLKKLHEPTPHWMSEQIERNLQPFEEELSRQNLDRFFEEYAYGMGLVRIRVVQGQMFIEGSDRNIRDWYAEKFLIPLKEMHKISPLPDVDFIFTHFDVPYYYYKRLVGESFPGGKYALFCRAKDQFDDRIILMPDMYALNEYGSDKFQILSGRERMRNHWKSKRQVVFFRGADNGVFDRVNWRSCSRPALVALSLKYPDLIDARFTHLVEWQDKDSSIRDLMIKEGMLGERVPLREFSIYRYLIDVDGHTANTPRTALFLYSGSVLFKQTTDNILWFYSQLKPYVHYIPVAKDLSDIFTQIKWAKDHDEECKEMVDRAYNLAEKVLRLESVYLYFYRLLEAYSKKQKNYY</sequence>
<name>A0ABX8YY82_9BACT</name>
<dbReference type="EMBL" id="CP075585">
    <property type="protein sequence ID" value="QZA58137.1"/>
    <property type="molecule type" value="Genomic_DNA"/>
</dbReference>
<reference evidence="3 4" key="2">
    <citation type="submission" date="2021-05" db="EMBL/GenBank/DDBJ databases">
        <title>Ecology and evolution of chlamydial symbionts of arthropods.</title>
        <authorList>
            <person name="Halter T."/>
            <person name="Sixt B.S."/>
            <person name="Toenshoff E.R."/>
            <person name="Koestlbacher S."/>
            <person name="Schulz F."/>
            <person name="Kostanjsek R."/>
            <person name="Collingro A."/>
            <person name="Hendrickx F."/>
            <person name="Horn M."/>
        </authorList>
    </citation>
    <scope>NUCLEOTIDE SEQUENCE [LARGE SCALE GENOMIC DNA]</scope>
    <source>
        <strain evidence="3 4">15C</strain>
    </source>
</reference>
<accession>A0ABX8YY82</accession>
<dbReference type="PANTHER" id="PTHR12203">
    <property type="entry name" value="KDEL LYS-ASP-GLU-LEU CONTAINING - RELATED"/>
    <property type="match status" value="1"/>
</dbReference>
<gene>
    <name evidence="3" type="ORF">RHAB15C_0000005</name>
</gene>
<dbReference type="GO" id="GO:0016740">
    <property type="term" value="F:transferase activity"/>
    <property type="evidence" value="ECO:0007669"/>
    <property type="project" value="UniProtKB-KW"/>
</dbReference>
<dbReference type="PANTHER" id="PTHR12203:SF35">
    <property type="entry name" value="PROTEIN O-GLUCOSYLTRANSFERASE 1"/>
    <property type="match status" value="1"/>
</dbReference>
<evidence type="ECO:0000313" key="4">
    <source>
        <dbReference type="Proteomes" id="UP000822862"/>
    </source>
</evidence>
<evidence type="ECO:0000259" key="2">
    <source>
        <dbReference type="SMART" id="SM00672"/>
    </source>
</evidence>
<dbReference type="Pfam" id="PF05686">
    <property type="entry name" value="Glyco_transf_90"/>
    <property type="match status" value="1"/>
</dbReference>
<dbReference type="InterPro" id="IPR006598">
    <property type="entry name" value="CAP10"/>
</dbReference>
<dbReference type="RefSeq" id="WP_194845842.1">
    <property type="nucleotide sequence ID" value="NZ_CP075585.1"/>
</dbReference>
<proteinExistence type="predicted"/>
<evidence type="ECO:0000256" key="1">
    <source>
        <dbReference type="ARBA" id="ARBA00022679"/>
    </source>
</evidence>
<dbReference type="InterPro" id="IPR051091">
    <property type="entry name" value="O-Glucosyltr/Glycosyltrsf_90"/>
</dbReference>
<keyword evidence="1 3" id="KW-0808">Transferase</keyword>